<reference evidence="2 3" key="1">
    <citation type="submission" date="2016-11" db="EMBL/GenBank/DDBJ databases">
        <title>Whole genomes of Flavobacteriaceae.</title>
        <authorList>
            <person name="Stine C."/>
            <person name="Li C."/>
            <person name="Tadesse D."/>
        </authorList>
    </citation>
    <scope>NUCLEOTIDE SEQUENCE [LARGE SCALE GENOMIC DNA]</scope>
    <source>
        <strain evidence="2 3">CCUG 60112</strain>
    </source>
</reference>
<feature type="transmembrane region" description="Helical" evidence="1">
    <location>
        <begin position="20"/>
        <end position="40"/>
    </location>
</feature>
<accession>A0ABX4CW60</accession>
<gene>
    <name evidence="2" type="ORF">B0A81_07320</name>
</gene>
<proteinExistence type="predicted"/>
<evidence type="ECO:0008006" key="4">
    <source>
        <dbReference type="Google" id="ProtNLM"/>
    </source>
</evidence>
<evidence type="ECO:0000313" key="3">
    <source>
        <dbReference type="Proteomes" id="UP000198381"/>
    </source>
</evidence>
<evidence type="ECO:0000256" key="1">
    <source>
        <dbReference type="SAM" id="Phobius"/>
    </source>
</evidence>
<dbReference type="RefSeq" id="WP_089057415.1">
    <property type="nucleotide sequence ID" value="NZ_JBIPCL010000002.1"/>
</dbReference>
<sequence>MRITLNQKNEMKLLPIIKKLVKNPWIGVAVSLVIIIPSLYKILDDITVLRIEYLLLAFSFPLYLKSLKKIFDEILDSTDDSYE</sequence>
<keyword evidence="1" id="KW-0472">Membrane</keyword>
<keyword evidence="1" id="KW-0812">Transmembrane</keyword>
<evidence type="ECO:0000313" key="2">
    <source>
        <dbReference type="EMBL" id="OXB08961.1"/>
    </source>
</evidence>
<comment type="caution">
    <text evidence="2">The sequence shown here is derived from an EMBL/GenBank/DDBJ whole genome shotgun (WGS) entry which is preliminary data.</text>
</comment>
<dbReference type="EMBL" id="MUHD01000014">
    <property type="protein sequence ID" value="OXB08961.1"/>
    <property type="molecule type" value="Genomic_DNA"/>
</dbReference>
<dbReference type="Proteomes" id="UP000198381">
    <property type="component" value="Unassembled WGS sequence"/>
</dbReference>
<keyword evidence="3" id="KW-1185">Reference proteome</keyword>
<protein>
    <recommendedName>
        <fullName evidence="4">Bacteriocin</fullName>
    </recommendedName>
</protein>
<keyword evidence="1" id="KW-1133">Transmembrane helix</keyword>
<feature type="transmembrane region" description="Helical" evidence="1">
    <location>
        <begin position="46"/>
        <end position="64"/>
    </location>
</feature>
<name>A0ABX4CW60_9FLAO</name>
<organism evidence="2 3">
    <name type="scientific">Flavobacterium plurextorum</name>
    <dbReference type="NCBI Taxonomy" id="1114867"/>
    <lineage>
        <taxon>Bacteria</taxon>
        <taxon>Pseudomonadati</taxon>
        <taxon>Bacteroidota</taxon>
        <taxon>Flavobacteriia</taxon>
        <taxon>Flavobacteriales</taxon>
        <taxon>Flavobacteriaceae</taxon>
        <taxon>Flavobacterium</taxon>
    </lineage>
</organism>